<gene>
    <name evidence="1" type="ORF">HNQ50_000802</name>
</gene>
<keyword evidence="2" id="KW-1185">Reference proteome</keyword>
<protein>
    <submittedName>
        <fullName evidence="1">Uncharacterized protein</fullName>
    </submittedName>
</protein>
<evidence type="ECO:0000313" key="2">
    <source>
        <dbReference type="Proteomes" id="UP000543030"/>
    </source>
</evidence>
<organism evidence="1 2">
    <name type="scientific">Silvimonas terrae</name>
    <dbReference type="NCBI Taxonomy" id="300266"/>
    <lineage>
        <taxon>Bacteria</taxon>
        <taxon>Pseudomonadati</taxon>
        <taxon>Pseudomonadota</taxon>
        <taxon>Betaproteobacteria</taxon>
        <taxon>Neisseriales</taxon>
        <taxon>Chitinibacteraceae</taxon>
        <taxon>Silvimonas</taxon>
    </lineage>
</organism>
<proteinExistence type="predicted"/>
<comment type="caution">
    <text evidence="1">The sequence shown here is derived from an EMBL/GenBank/DDBJ whole genome shotgun (WGS) entry which is preliminary data.</text>
</comment>
<reference evidence="1 2" key="1">
    <citation type="submission" date="2020-08" db="EMBL/GenBank/DDBJ databases">
        <title>Genomic Encyclopedia of Type Strains, Phase IV (KMG-IV): sequencing the most valuable type-strain genomes for metagenomic binning, comparative biology and taxonomic classification.</title>
        <authorList>
            <person name="Goeker M."/>
        </authorList>
    </citation>
    <scope>NUCLEOTIDE SEQUENCE [LARGE SCALE GENOMIC DNA]</scope>
    <source>
        <strain evidence="1 2">DSM 18233</strain>
    </source>
</reference>
<dbReference type="RefSeq" id="WP_184097754.1">
    <property type="nucleotide sequence ID" value="NZ_JACHHN010000001.1"/>
</dbReference>
<dbReference type="EMBL" id="JACHHN010000001">
    <property type="protein sequence ID" value="MBB5190092.1"/>
    <property type="molecule type" value="Genomic_DNA"/>
</dbReference>
<dbReference type="Proteomes" id="UP000543030">
    <property type="component" value="Unassembled WGS sequence"/>
</dbReference>
<evidence type="ECO:0000313" key="1">
    <source>
        <dbReference type="EMBL" id="MBB5190092.1"/>
    </source>
</evidence>
<accession>A0A840RCP7</accession>
<sequence length="105" mass="11237">MTTELSKTVAALLVHRTVMMLDTPLNKTQLNALASQMVGGWTYMNVLQWLSGAKALDALLGLTDEELATCQMSTTEARAILRNASEICAARGLSNGENLKRLGGA</sequence>
<name>A0A840RCP7_9NEIS</name>
<dbReference type="AlphaFoldDB" id="A0A840RCP7"/>